<dbReference type="Gene3D" id="1.20.120.20">
    <property type="entry name" value="Apolipoprotein"/>
    <property type="match status" value="1"/>
</dbReference>
<dbReference type="AlphaFoldDB" id="A0A7C9TBD1"/>
<dbReference type="EMBL" id="JAAFGW010000245">
    <property type="protein sequence ID" value="NDP49302.1"/>
    <property type="molecule type" value="Genomic_DNA"/>
</dbReference>
<comment type="caution">
    <text evidence="2">The sequence shown here is derived from an EMBL/GenBank/DDBJ whole genome shotgun (WGS) entry which is preliminary data.</text>
</comment>
<organism evidence="2 3">
    <name type="scientific">Sulfuriferula multivorans</name>
    <dbReference type="NCBI Taxonomy" id="1559896"/>
    <lineage>
        <taxon>Bacteria</taxon>
        <taxon>Pseudomonadati</taxon>
        <taxon>Pseudomonadota</taxon>
        <taxon>Betaproteobacteria</taxon>
        <taxon>Nitrosomonadales</taxon>
        <taxon>Sulfuricellaceae</taxon>
        <taxon>Sulfuriferula</taxon>
    </lineage>
</organism>
<protein>
    <submittedName>
        <fullName evidence="2">Uncharacterized protein</fullName>
    </submittedName>
</protein>
<reference evidence="2 3" key="1">
    <citation type="submission" date="2019-09" db="EMBL/GenBank/DDBJ databases">
        <title>H2 Metabolism Revealed by Metagenomic Analysis in Subglacial Sediment of East Antarctica.</title>
        <authorList>
            <person name="Yang Z."/>
            <person name="Zhang Y."/>
            <person name="Lv Y."/>
            <person name="Yan W."/>
            <person name="Xiao X."/>
            <person name="Sun B."/>
            <person name="Ma H."/>
        </authorList>
    </citation>
    <scope>NUCLEOTIDE SEQUENCE [LARGE SCALE GENOMIC DNA]</scope>
    <source>
        <strain evidence="2">Bin2_2</strain>
    </source>
</reference>
<dbReference type="Proteomes" id="UP000483432">
    <property type="component" value="Unassembled WGS sequence"/>
</dbReference>
<dbReference type="InterPro" id="IPR046708">
    <property type="entry name" value="DUF6781"/>
</dbReference>
<dbReference type="Pfam" id="PF20572">
    <property type="entry name" value="DUF6781"/>
    <property type="match status" value="1"/>
</dbReference>
<evidence type="ECO:0000313" key="2">
    <source>
        <dbReference type="EMBL" id="NDP49302.1"/>
    </source>
</evidence>
<dbReference type="SUPFAM" id="SSF58113">
    <property type="entry name" value="Apolipoprotein A-I"/>
    <property type="match status" value="1"/>
</dbReference>
<sequence length="220" mass="23757">MSENAQLTQWRDEAAAAAAAAASEPDLRERVRDLTARALHERRMNLRELREIVGAITSGVGSGLVERGGEMKEGLKQAVSGLDDAVSSAAQKVSYTLREAADHGREFKNNELKASLEQLRDLETQFVDTLKQTASQSGGKLKEELDTLSEHLKHSGTRTGEQVREGLQQMASGVKATTEAGREKLSDTVSTASDRLAEVASGVLAAVSEALKRQSDRLRS</sequence>
<proteinExistence type="predicted"/>
<evidence type="ECO:0000256" key="1">
    <source>
        <dbReference type="SAM" id="MobiDB-lite"/>
    </source>
</evidence>
<name>A0A7C9TBD1_9PROT</name>
<accession>A0A7C9TBD1</accession>
<feature type="region of interest" description="Disordered" evidence="1">
    <location>
        <begin position="1"/>
        <end position="27"/>
    </location>
</feature>
<gene>
    <name evidence="2" type="ORF">GZ085_13135</name>
</gene>
<evidence type="ECO:0000313" key="3">
    <source>
        <dbReference type="Proteomes" id="UP000483432"/>
    </source>
</evidence>